<dbReference type="OMA" id="QAPPRIY"/>
<dbReference type="GO" id="GO:0004709">
    <property type="term" value="F:MAP kinase kinase kinase activity"/>
    <property type="evidence" value="ECO:0007669"/>
    <property type="project" value="UniProtKB-ARBA"/>
</dbReference>
<evidence type="ECO:0000256" key="5">
    <source>
        <dbReference type="ARBA" id="ARBA00022840"/>
    </source>
</evidence>
<proteinExistence type="inferred from homology"/>
<feature type="compositionally biased region" description="Polar residues" evidence="7">
    <location>
        <begin position="48"/>
        <end position="64"/>
    </location>
</feature>
<keyword evidence="10" id="KW-1185">Reference proteome</keyword>
<dbReference type="Gene3D" id="1.10.510.10">
    <property type="entry name" value="Transferase(Phosphotransferase) domain 1"/>
    <property type="match status" value="1"/>
</dbReference>
<evidence type="ECO:0000256" key="6">
    <source>
        <dbReference type="PROSITE-ProRule" id="PRU10141"/>
    </source>
</evidence>
<feature type="domain" description="Protein kinase" evidence="8">
    <location>
        <begin position="1101"/>
        <end position="1367"/>
    </location>
</feature>
<keyword evidence="5 6" id="KW-0067">ATP-binding</keyword>
<feature type="compositionally biased region" description="Polar residues" evidence="7">
    <location>
        <begin position="537"/>
        <end position="549"/>
    </location>
</feature>
<feature type="region of interest" description="Disordered" evidence="7">
    <location>
        <begin position="622"/>
        <end position="978"/>
    </location>
</feature>
<dbReference type="GO" id="GO:0005524">
    <property type="term" value="F:ATP binding"/>
    <property type="evidence" value="ECO:0007669"/>
    <property type="project" value="UniProtKB-UniRule"/>
</dbReference>
<feature type="region of interest" description="Disordered" evidence="7">
    <location>
        <begin position="281"/>
        <end position="452"/>
    </location>
</feature>
<feature type="compositionally biased region" description="Pro residues" evidence="7">
    <location>
        <begin position="937"/>
        <end position="948"/>
    </location>
</feature>
<evidence type="ECO:0000256" key="3">
    <source>
        <dbReference type="ARBA" id="ARBA00022741"/>
    </source>
</evidence>
<evidence type="ECO:0000256" key="1">
    <source>
        <dbReference type="ARBA" id="ARBA00006529"/>
    </source>
</evidence>
<dbReference type="InterPro" id="IPR000719">
    <property type="entry name" value="Prot_kinase_dom"/>
</dbReference>
<feature type="compositionally biased region" description="Polar residues" evidence="7">
    <location>
        <begin position="135"/>
        <end position="147"/>
    </location>
</feature>
<dbReference type="EMBL" id="KN817529">
    <property type="protein sequence ID" value="KJA26126.1"/>
    <property type="molecule type" value="Genomic_DNA"/>
</dbReference>
<dbReference type="PROSITE" id="PS50011">
    <property type="entry name" value="PROTEIN_KINASE_DOM"/>
    <property type="match status" value="1"/>
</dbReference>
<dbReference type="Proteomes" id="UP000054270">
    <property type="component" value="Unassembled WGS sequence"/>
</dbReference>
<dbReference type="PANTHER" id="PTHR48016:SF48">
    <property type="entry name" value="SERINE_THREONINE-PROTEIN KINASE BCK1_SLK1_SSP31"/>
    <property type="match status" value="1"/>
</dbReference>
<dbReference type="STRING" id="945553.A0A0D2PC43"/>
<dbReference type="PANTHER" id="PTHR48016">
    <property type="entry name" value="MAP KINASE KINASE KINASE SSK2-RELATED-RELATED"/>
    <property type="match status" value="1"/>
</dbReference>
<sequence length="1379" mass="150535">MSEDSRSGRKPSRQLYIANPGSDDDDPKQHVANGRPNVAITSRHPLNHTASSPYKLSTSQSNPLPAQDHPTPDSHHQHHLSQSSSSPDNSASPSSPPSTPGFPSFHGSYDKSDTSSTLSYTSTLTPSNDRAYYDPQSSASYKSSRTPKQYIKPPSGGRPLPPRADPSRRPNAGNDHQSSPAVMSASPDRVIIATKDSELYVTVDLSGVKTAPQMRELILSKLKIYTEDENNPYLIYQTEIGAYAIGEPLSDSRLLSLCREQGDSKGTLKFLVTHSFAPVHEPPPPSHPVDYCPMPPPAHAAHVPIKPLRTKPRQSSRSRNGSISSSSEILTPEIANGYDADIDNPEASPPKPSSLPPSPPRRPSLGNQGRSGSPDQPTSPPPVTDRRINGRKEDRLAHALPPIPLAPPPAPPLSPNRPSFPSHGDLSPSLSIPSVRRQHARSGSDAGADRELSSRANDLYAENGYRLLNSQHSSLTHLKSPASRDNIRTQSRRPTYDDDDNGQEIILPNGGRSVVDLERHSPTLQRRPLYGQRPHSPYTSRSHITQNPTRGLPTGLPSVAPSETRPLTKTRGQLPLGLGNAFVSYIAESAHKKQPPASSSSWQNNRLAKNATKSMDNLKFASQAGSSRRNPIPPTPQLPIISSTNNRDVAYSPSSTLSISGMPKSYETSPRFIRPLPQKGLPPGNSFDILPSASSQYSSRGYPPTLISPNYEPFPRPQSAASDAISPTRSISHSQSPVIYGSSLDSGEHNRSPRTVSPNRSYHSPGFMGGGGPRPRPTNSDRSDGPDHSPPPLTPQDSQLDERGIVDPSPPLSPRGIVDKDSNSSSELTLKEDGKKYFAKLLGNATPTGTQVASQTVEQPRSGKRLTPSPPPLERNDSSSSYAFEDDDYDSYIGGGTWIVRPEPGKNAARPPLKVQIETPTRSSTGEQDVRPELPPKDAPPSRPPPVDPNLLRVQSRRPESTFIDPDSDNWAPRPPPENIYEELEKFFPKHDLDKPVIEASSGDTSPTNAEPVAALPPIAIPDDRGRIRAKKSIRIVAQEHKKRIDRTSKAADAIAQKDNMMRKRSTKLWGSKLEEVTTLRNNSTISLPDSPSGGPTTFKWVRGELIGKGTYGRVYLALNATTGEMIAVKQVELPQTASDKNDTRQHTVVQALKMESETLRDLDHPHIVQYLGFEETPANLSIFLEYVPGGSVGSCLHKHGKFADNVTRSFTAQILSGLEYLHSKGILHRDMKADNILVEMSGICKISDFGISKRTEDLQGGAFTAMQGTVFWMAPEVVNAQKKGYNFKVDIWSVGCVVLEMWAGKRPWTGEEMVAVMFKLYQSKQPPPVPDDVILGEDADDFRQKCFAINPEERPSAAELRKHPYLILPPGWAFTGFT</sequence>
<feature type="compositionally biased region" description="Pro residues" evidence="7">
    <location>
        <begin position="281"/>
        <end position="298"/>
    </location>
</feature>
<feature type="compositionally biased region" description="Pro residues" evidence="7">
    <location>
        <begin position="401"/>
        <end position="415"/>
    </location>
</feature>
<keyword evidence="4" id="KW-0418">Kinase</keyword>
<feature type="compositionally biased region" description="Basic and acidic residues" evidence="7">
    <location>
        <begin position="384"/>
        <end position="397"/>
    </location>
</feature>
<dbReference type="FunFam" id="1.10.510.10:FF:000182">
    <property type="entry name" value="MAP kinase kinase kinase mkh1"/>
    <property type="match status" value="1"/>
</dbReference>
<feature type="region of interest" description="Disordered" evidence="7">
    <location>
        <begin position="474"/>
        <end position="573"/>
    </location>
</feature>
<keyword evidence="2" id="KW-0808">Transferase</keyword>
<dbReference type="SUPFAM" id="SSF56112">
    <property type="entry name" value="Protein kinase-like (PK-like)"/>
    <property type="match status" value="1"/>
</dbReference>
<organism evidence="9 10">
    <name type="scientific">Hypholoma sublateritium (strain FD-334 SS-4)</name>
    <dbReference type="NCBI Taxonomy" id="945553"/>
    <lineage>
        <taxon>Eukaryota</taxon>
        <taxon>Fungi</taxon>
        <taxon>Dikarya</taxon>
        <taxon>Basidiomycota</taxon>
        <taxon>Agaricomycotina</taxon>
        <taxon>Agaricomycetes</taxon>
        <taxon>Agaricomycetidae</taxon>
        <taxon>Agaricales</taxon>
        <taxon>Agaricineae</taxon>
        <taxon>Strophariaceae</taxon>
        <taxon>Hypholoma</taxon>
    </lineage>
</organism>
<feature type="compositionally biased region" description="Pro residues" evidence="7">
    <location>
        <begin position="347"/>
        <end position="362"/>
    </location>
</feature>
<feature type="region of interest" description="Disordered" evidence="7">
    <location>
        <begin position="1"/>
        <end position="186"/>
    </location>
</feature>
<dbReference type="GO" id="GO:0000196">
    <property type="term" value="P:cell integrity MAPK cascade"/>
    <property type="evidence" value="ECO:0007669"/>
    <property type="project" value="UniProtKB-ARBA"/>
</dbReference>
<feature type="compositionally biased region" description="Polar residues" evidence="7">
    <location>
        <begin position="753"/>
        <end position="762"/>
    </location>
</feature>
<dbReference type="InterPro" id="IPR011009">
    <property type="entry name" value="Kinase-like_dom_sf"/>
</dbReference>
<evidence type="ECO:0000256" key="7">
    <source>
        <dbReference type="SAM" id="MobiDB-lite"/>
    </source>
</evidence>
<evidence type="ECO:0000313" key="10">
    <source>
        <dbReference type="Proteomes" id="UP000054270"/>
    </source>
</evidence>
<dbReference type="InterPro" id="IPR050538">
    <property type="entry name" value="MAP_kinase_kinase_kinase"/>
</dbReference>
<feature type="compositionally biased region" description="Polar residues" evidence="7">
    <location>
        <begin position="845"/>
        <end position="859"/>
    </location>
</feature>
<feature type="compositionally biased region" description="Polar residues" evidence="7">
    <location>
        <begin position="719"/>
        <end position="737"/>
    </location>
</feature>
<feature type="compositionally biased region" description="Polar residues" evidence="7">
    <location>
        <begin position="918"/>
        <end position="927"/>
    </location>
</feature>
<dbReference type="OrthoDB" id="266718at2759"/>
<gene>
    <name evidence="9" type="ORF">HYPSUDRAFT_37000</name>
</gene>
<reference evidence="10" key="1">
    <citation type="submission" date="2014-04" db="EMBL/GenBank/DDBJ databases">
        <title>Evolutionary Origins and Diversification of the Mycorrhizal Mutualists.</title>
        <authorList>
            <consortium name="DOE Joint Genome Institute"/>
            <consortium name="Mycorrhizal Genomics Consortium"/>
            <person name="Kohler A."/>
            <person name="Kuo A."/>
            <person name="Nagy L.G."/>
            <person name="Floudas D."/>
            <person name="Copeland A."/>
            <person name="Barry K.W."/>
            <person name="Cichocki N."/>
            <person name="Veneault-Fourrey C."/>
            <person name="LaButti K."/>
            <person name="Lindquist E.A."/>
            <person name="Lipzen A."/>
            <person name="Lundell T."/>
            <person name="Morin E."/>
            <person name="Murat C."/>
            <person name="Riley R."/>
            <person name="Ohm R."/>
            <person name="Sun H."/>
            <person name="Tunlid A."/>
            <person name="Henrissat B."/>
            <person name="Grigoriev I.V."/>
            <person name="Hibbett D.S."/>
            <person name="Martin F."/>
        </authorList>
    </citation>
    <scope>NUCLEOTIDE SEQUENCE [LARGE SCALE GENOMIC DNA]</scope>
    <source>
        <strain evidence="10">FD-334 SS-4</strain>
    </source>
</reference>
<accession>A0A0D2PC43</accession>
<feature type="compositionally biased region" description="Polar residues" evidence="7">
    <location>
        <begin position="640"/>
        <end position="659"/>
    </location>
</feature>
<dbReference type="SMART" id="SM00220">
    <property type="entry name" value="S_TKc"/>
    <property type="match status" value="1"/>
</dbReference>
<evidence type="ECO:0000256" key="2">
    <source>
        <dbReference type="ARBA" id="ARBA00022679"/>
    </source>
</evidence>
<name>A0A0D2PC43_HYPSF</name>
<dbReference type="Pfam" id="PF00069">
    <property type="entry name" value="Pkinase"/>
    <property type="match status" value="1"/>
</dbReference>
<protein>
    <recommendedName>
        <fullName evidence="8">Protein kinase domain-containing protein</fullName>
    </recommendedName>
</protein>
<keyword evidence="3 6" id="KW-0547">Nucleotide-binding</keyword>
<feature type="compositionally biased region" description="Low complexity" evidence="7">
    <location>
        <begin position="317"/>
        <end position="327"/>
    </location>
</feature>
<feature type="binding site" evidence="6">
    <location>
        <position position="1130"/>
    </location>
    <ligand>
        <name>ATP</name>
        <dbReference type="ChEBI" id="CHEBI:30616"/>
    </ligand>
</feature>
<dbReference type="PROSITE" id="PS00107">
    <property type="entry name" value="PROTEIN_KINASE_ATP"/>
    <property type="match status" value="1"/>
</dbReference>
<feature type="compositionally biased region" description="Polar residues" evidence="7">
    <location>
        <begin position="366"/>
        <end position="376"/>
    </location>
</feature>
<dbReference type="InterPro" id="IPR008271">
    <property type="entry name" value="Ser/Thr_kinase_AS"/>
</dbReference>
<dbReference type="InterPro" id="IPR017441">
    <property type="entry name" value="Protein_kinase_ATP_BS"/>
</dbReference>
<evidence type="ECO:0000256" key="4">
    <source>
        <dbReference type="ARBA" id="ARBA00022777"/>
    </source>
</evidence>
<dbReference type="FunFam" id="3.30.200.20:FF:000387">
    <property type="entry name" value="Serine/threonine-protein kinase STE11"/>
    <property type="match status" value="1"/>
</dbReference>
<feature type="compositionally biased region" description="Low complexity" evidence="7">
    <location>
        <begin position="114"/>
        <end position="127"/>
    </location>
</feature>
<evidence type="ECO:0000313" key="9">
    <source>
        <dbReference type="EMBL" id="KJA26126.1"/>
    </source>
</evidence>
<dbReference type="PROSITE" id="PS00108">
    <property type="entry name" value="PROTEIN_KINASE_ST"/>
    <property type="match status" value="1"/>
</dbReference>
<feature type="compositionally biased region" description="Low complexity" evidence="7">
    <location>
        <begin position="80"/>
        <end position="93"/>
    </location>
</feature>
<evidence type="ECO:0000259" key="8">
    <source>
        <dbReference type="PROSITE" id="PS50011"/>
    </source>
</evidence>
<comment type="similarity">
    <text evidence="1">Belongs to the protein kinase superfamily. STE Ser/Thr protein kinase family. MAP kinase kinase kinase subfamily.</text>
</comment>